<feature type="region of interest" description="Disordered" evidence="1">
    <location>
        <begin position="1"/>
        <end position="37"/>
    </location>
</feature>
<dbReference type="AlphaFoldDB" id="A0A8J7JA62"/>
<dbReference type="CDD" id="cd14852">
    <property type="entry name" value="LD-carboxypeptidase"/>
    <property type="match status" value="1"/>
</dbReference>
<evidence type="ECO:0000256" key="2">
    <source>
        <dbReference type="SAM" id="Phobius"/>
    </source>
</evidence>
<keyword evidence="4" id="KW-0645">Protease</keyword>
<dbReference type="InterPro" id="IPR058193">
    <property type="entry name" value="VanY/YodJ_core_dom"/>
</dbReference>
<evidence type="ECO:0000313" key="4">
    <source>
        <dbReference type="EMBL" id="MBE9116055.1"/>
    </source>
</evidence>
<feature type="region of interest" description="Disordered" evidence="1">
    <location>
        <begin position="74"/>
        <end position="99"/>
    </location>
</feature>
<dbReference type="InterPro" id="IPR009045">
    <property type="entry name" value="Zn_M74/Hedgehog-like"/>
</dbReference>
<dbReference type="GO" id="GO:0004180">
    <property type="term" value="F:carboxypeptidase activity"/>
    <property type="evidence" value="ECO:0007669"/>
    <property type="project" value="UniProtKB-KW"/>
</dbReference>
<dbReference type="Gene3D" id="3.30.1380.10">
    <property type="match status" value="1"/>
</dbReference>
<organism evidence="4 5">
    <name type="scientific">Lusitaniella coriacea LEGE 07157</name>
    <dbReference type="NCBI Taxonomy" id="945747"/>
    <lineage>
        <taxon>Bacteria</taxon>
        <taxon>Bacillati</taxon>
        <taxon>Cyanobacteriota</taxon>
        <taxon>Cyanophyceae</taxon>
        <taxon>Spirulinales</taxon>
        <taxon>Lusitaniellaceae</taxon>
        <taxon>Lusitaniella</taxon>
    </lineage>
</organism>
<dbReference type="PANTHER" id="PTHR34385">
    <property type="entry name" value="D-ALANYL-D-ALANINE CARBOXYPEPTIDASE"/>
    <property type="match status" value="1"/>
</dbReference>
<evidence type="ECO:0000313" key="5">
    <source>
        <dbReference type="Proteomes" id="UP000654482"/>
    </source>
</evidence>
<dbReference type="Proteomes" id="UP000654482">
    <property type="component" value="Unassembled WGS sequence"/>
</dbReference>
<dbReference type="InterPro" id="IPR052179">
    <property type="entry name" value="DD-CPase-like"/>
</dbReference>
<proteinExistence type="predicted"/>
<dbReference type="GO" id="GO:0006508">
    <property type="term" value="P:proteolysis"/>
    <property type="evidence" value="ECO:0007669"/>
    <property type="project" value="InterPro"/>
</dbReference>
<keyword evidence="4" id="KW-0378">Hydrolase</keyword>
<dbReference type="RefSeq" id="WP_194029148.1">
    <property type="nucleotide sequence ID" value="NZ_JADEWZ010000011.1"/>
</dbReference>
<keyword evidence="2" id="KW-1133">Transmembrane helix</keyword>
<evidence type="ECO:0000259" key="3">
    <source>
        <dbReference type="Pfam" id="PF02557"/>
    </source>
</evidence>
<dbReference type="InterPro" id="IPR003709">
    <property type="entry name" value="VanY-like_core_dom"/>
</dbReference>
<name>A0A8J7JA62_9CYAN</name>
<comment type="caution">
    <text evidence="4">The sequence shown here is derived from an EMBL/GenBank/DDBJ whole genome shotgun (WGS) entry which is preliminary data.</text>
</comment>
<keyword evidence="2" id="KW-0472">Membrane</keyword>
<evidence type="ECO:0000256" key="1">
    <source>
        <dbReference type="SAM" id="MobiDB-lite"/>
    </source>
</evidence>
<dbReference type="Pfam" id="PF02557">
    <property type="entry name" value="VanY"/>
    <property type="match status" value="1"/>
</dbReference>
<protein>
    <submittedName>
        <fullName evidence="4">D-alanyl-D-alanine carboxypeptidase family protein</fullName>
    </submittedName>
</protein>
<dbReference type="EMBL" id="JADEWZ010000011">
    <property type="protein sequence ID" value="MBE9116055.1"/>
    <property type="molecule type" value="Genomic_DNA"/>
</dbReference>
<reference evidence="4" key="1">
    <citation type="submission" date="2020-10" db="EMBL/GenBank/DDBJ databases">
        <authorList>
            <person name="Castelo-Branco R."/>
            <person name="Eusebio N."/>
            <person name="Adriana R."/>
            <person name="Vieira A."/>
            <person name="Brugerolle De Fraissinette N."/>
            <person name="Rezende De Castro R."/>
            <person name="Schneider M.P."/>
            <person name="Vasconcelos V."/>
            <person name="Leao P.N."/>
        </authorList>
    </citation>
    <scope>NUCLEOTIDE SEQUENCE</scope>
    <source>
        <strain evidence="4">LEGE 07157</strain>
    </source>
</reference>
<keyword evidence="4" id="KW-0121">Carboxypeptidase</keyword>
<sequence length="284" mass="30772">MTTLDSVNKASKPGQPAIAPVESSNDIPVAKRKQTQKKQPKWLKPTLYILGGVGLGAIVVLSSVLLLMQASKTSPTATPSEPETPAEQSSPAESVDTPDVPAVENVLGHLPYEAAPESELQSLSANAQIRLRKAAAQKFNEMSASARASGISLVPLSGFRTVEEQNHLFFGVKAQRNQNASQRAEVSAPPGYSEHHTGYAMDIGDGNVPSVNLSQGFEQTAAFQWLEKNAARYGFELSFPPDNIQGVSYEPWHWRFVGDIQSLETFYRAHNLPTSSTVKSDEQL</sequence>
<gene>
    <name evidence="4" type="ORF">IQ249_09125</name>
</gene>
<dbReference type="PANTHER" id="PTHR34385:SF1">
    <property type="entry name" value="PEPTIDOGLYCAN L-ALANYL-D-GLUTAMATE ENDOPEPTIDASE CWLK"/>
    <property type="match status" value="1"/>
</dbReference>
<keyword evidence="2" id="KW-0812">Transmembrane</keyword>
<dbReference type="SUPFAM" id="SSF55166">
    <property type="entry name" value="Hedgehog/DD-peptidase"/>
    <property type="match status" value="1"/>
</dbReference>
<feature type="transmembrane region" description="Helical" evidence="2">
    <location>
        <begin position="47"/>
        <end position="68"/>
    </location>
</feature>
<feature type="domain" description="D-alanyl-D-alanine carboxypeptidase-like core" evidence="3">
    <location>
        <begin position="129"/>
        <end position="259"/>
    </location>
</feature>
<keyword evidence="5" id="KW-1185">Reference proteome</keyword>
<feature type="compositionally biased region" description="Low complexity" evidence="1">
    <location>
        <begin position="74"/>
        <end position="94"/>
    </location>
</feature>
<accession>A0A8J7JA62</accession>